<organism evidence="1 2">
    <name type="scientific">Photobacterium sanguinicancri</name>
    <dbReference type="NCBI Taxonomy" id="875932"/>
    <lineage>
        <taxon>Bacteria</taxon>
        <taxon>Pseudomonadati</taxon>
        <taxon>Pseudomonadota</taxon>
        <taxon>Gammaproteobacteria</taxon>
        <taxon>Vibrionales</taxon>
        <taxon>Vibrionaceae</taxon>
        <taxon>Photobacterium</taxon>
    </lineage>
</organism>
<comment type="caution">
    <text evidence="1">The sequence shown here is derived from an EMBL/GenBank/DDBJ whole genome shotgun (WGS) entry which is preliminary data.</text>
</comment>
<proteinExistence type="predicted"/>
<name>A0ABX4FTY6_9GAMM</name>
<evidence type="ECO:0000313" key="1">
    <source>
        <dbReference type="EMBL" id="OZS42333.1"/>
    </source>
</evidence>
<evidence type="ECO:0000313" key="2">
    <source>
        <dbReference type="Proteomes" id="UP000215999"/>
    </source>
</evidence>
<gene>
    <name evidence="1" type="ORF">ASV53_18965</name>
</gene>
<accession>A0ABX4FTY6</accession>
<keyword evidence="2" id="KW-1185">Reference proteome</keyword>
<protein>
    <submittedName>
        <fullName evidence="1">Uncharacterized protein</fullName>
    </submittedName>
</protein>
<dbReference type="EMBL" id="NOIF01000162">
    <property type="protein sequence ID" value="OZS42333.1"/>
    <property type="molecule type" value="Genomic_DNA"/>
</dbReference>
<reference evidence="1 2" key="1">
    <citation type="journal article" date="2016" name="Antonie Van Leeuwenhoek">
        <title>Photobacterium sanguinicancri sp. nov. isolated from marine animals.</title>
        <authorList>
            <person name="Gomez-Gil B."/>
            <person name="Roque A."/>
            <person name="Rotllant G."/>
            <person name="Romalde J.L."/>
            <person name="Doce A."/>
            <person name="Eggermont M."/>
            <person name="Defoirdt T."/>
        </authorList>
    </citation>
    <scope>NUCLEOTIDE SEQUENCE [LARGE SCALE GENOMIC DNA]</scope>
    <source>
        <strain evidence="1 2">CAIM 1827</strain>
    </source>
</reference>
<sequence>MKTSFQLTNDKSYKNNTLESMLKCTSQSIRMVDFNQLKNKKKTGLDLASFFCYFFMSRVT</sequence>
<dbReference type="Proteomes" id="UP000215999">
    <property type="component" value="Unassembled WGS sequence"/>
</dbReference>